<evidence type="ECO:0000313" key="4">
    <source>
        <dbReference type="EMBL" id="MDA0166605.1"/>
    </source>
</evidence>
<proteinExistence type="predicted"/>
<comment type="caution">
    <text evidence="4">The sequence shown here is derived from an EMBL/GenBank/DDBJ whole genome shotgun (WGS) entry which is preliminary data.</text>
</comment>
<evidence type="ECO:0000256" key="1">
    <source>
        <dbReference type="ARBA" id="ARBA00022679"/>
    </source>
</evidence>
<dbReference type="InterPro" id="IPR016181">
    <property type="entry name" value="Acyl_CoA_acyltransferase"/>
</dbReference>
<dbReference type="PANTHER" id="PTHR43877:SF2">
    <property type="entry name" value="AMINOALKYLPHOSPHONATE N-ACETYLTRANSFERASE-RELATED"/>
    <property type="match status" value="1"/>
</dbReference>
<evidence type="ECO:0000259" key="3">
    <source>
        <dbReference type="PROSITE" id="PS51186"/>
    </source>
</evidence>
<dbReference type="EMBL" id="JAPDOD010000070">
    <property type="protein sequence ID" value="MDA0166605.1"/>
    <property type="molecule type" value="Genomic_DNA"/>
</dbReference>
<feature type="domain" description="N-acetyltransferase" evidence="3">
    <location>
        <begin position="1"/>
        <end position="164"/>
    </location>
</feature>
<dbReference type="InterPro" id="IPR000182">
    <property type="entry name" value="GNAT_dom"/>
</dbReference>
<sequence length="167" mass="18145">MIVELASSEDAADVARIINAAYHAGEPGIWHGGWTRTNPNAVGQLIEAGEIAVAREDDGRVVGSVRVRRLDDETAELGMLSVDPAAFGAGTGRALLTFAEQHHGTAFMQLELLVPHGAPHPQKERLHDWYSRLGYRQISSRVFDEPLLAGPADLRTYRKSLRAAPAT</sequence>
<evidence type="ECO:0000256" key="2">
    <source>
        <dbReference type="ARBA" id="ARBA00023315"/>
    </source>
</evidence>
<organism evidence="4 5">
    <name type="scientific">Solirubrobacter ginsenosidimutans</name>
    <dbReference type="NCBI Taxonomy" id="490573"/>
    <lineage>
        <taxon>Bacteria</taxon>
        <taxon>Bacillati</taxon>
        <taxon>Actinomycetota</taxon>
        <taxon>Thermoleophilia</taxon>
        <taxon>Solirubrobacterales</taxon>
        <taxon>Solirubrobacteraceae</taxon>
        <taxon>Solirubrobacter</taxon>
    </lineage>
</organism>
<keyword evidence="2" id="KW-0012">Acyltransferase</keyword>
<dbReference type="PANTHER" id="PTHR43877">
    <property type="entry name" value="AMINOALKYLPHOSPHONATE N-ACETYLTRANSFERASE-RELATED-RELATED"/>
    <property type="match status" value="1"/>
</dbReference>
<dbReference type="Gene3D" id="3.40.630.30">
    <property type="match status" value="1"/>
</dbReference>
<dbReference type="GO" id="GO:0016747">
    <property type="term" value="F:acyltransferase activity, transferring groups other than amino-acyl groups"/>
    <property type="evidence" value="ECO:0007669"/>
    <property type="project" value="InterPro"/>
</dbReference>
<name>A0A9X3S4E0_9ACTN</name>
<protein>
    <submittedName>
        <fullName evidence="4">GNAT family N-acetyltransferase</fullName>
    </submittedName>
</protein>
<keyword evidence="5" id="KW-1185">Reference proteome</keyword>
<accession>A0A9X3S4E0</accession>
<keyword evidence="1" id="KW-0808">Transferase</keyword>
<dbReference type="RefSeq" id="WP_270045864.1">
    <property type="nucleotide sequence ID" value="NZ_JAPDOD010000070.1"/>
</dbReference>
<dbReference type="Pfam" id="PF13508">
    <property type="entry name" value="Acetyltransf_7"/>
    <property type="match status" value="1"/>
</dbReference>
<dbReference type="InterPro" id="IPR050832">
    <property type="entry name" value="Bact_Acetyltransf"/>
</dbReference>
<gene>
    <name evidence="4" type="ORF">OM076_40465</name>
</gene>
<dbReference type="AlphaFoldDB" id="A0A9X3S4E0"/>
<reference evidence="4" key="1">
    <citation type="submission" date="2022-10" db="EMBL/GenBank/DDBJ databases">
        <title>The WGS of Solirubrobacter ginsenosidimutans DSM 21036.</title>
        <authorList>
            <person name="Jiang Z."/>
        </authorList>
    </citation>
    <scope>NUCLEOTIDE SEQUENCE</scope>
    <source>
        <strain evidence="4">DSM 21036</strain>
    </source>
</reference>
<dbReference type="PROSITE" id="PS51186">
    <property type="entry name" value="GNAT"/>
    <property type="match status" value="1"/>
</dbReference>
<evidence type="ECO:0000313" key="5">
    <source>
        <dbReference type="Proteomes" id="UP001149140"/>
    </source>
</evidence>
<dbReference type="SUPFAM" id="SSF55729">
    <property type="entry name" value="Acyl-CoA N-acyltransferases (Nat)"/>
    <property type="match status" value="1"/>
</dbReference>
<dbReference type="Proteomes" id="UP001149140">
    <property type="component" value="Unassembled WGS sequence"/>
</dbReference>